<dbReference type="KEGG" id="vg:19816572"/>
<keyword evidence="2" id="KW-1185">Reference proteome</keyword>
<dbReference type="RefSeq" id="YP_009047067.1">
    <property type="nucleotide sequence ID" value="NC_019913.1"/>
</dbReference>
<proteinExistence type="predicted"/>
<reference evidence="1 2" key="1">
    <citation type="journal article" date="2013" name="PLoS ONE">
        <title>Genomic and Proteomic Analyses of the Terminally Redundant Genome of the Pseudomonas aeruginosa Phage PaP1: Establishment of Genus PaP1-Like Phages.</title>
        <authorList>
            <person name="Lu S."/>
            <person name="Le S."/>
            <person name="Tan Y."/>
            <person name="Zhu J."/>
            <person name="Li M."/>
            <person name="Rao X."/>
            <person name="Zou L."/>
            <person name="Li S."/>
            <person name="Wang J."/>
            <person name="Jin X."/>
            <person name="Huang G."/>
            <person name="Zhang L."/>
            <person name="Zhao X."/>
            <person name="Hu F."/>
        </authorList>
    </citation>
    <scope>NUCLEOTIDE SEQUENCE [LARGE SCALE GENOMIC DNA]</scope>
</reference>
<dbReference type="EMBL" id="HQ832595">
    <property type="protein sequence ID" value="AIE90106.1"/>
    <property type="molecule type" value="Genomic_DNA"/>
</dbReference>
<accession>A0A068NZ96</accession>
<evidence type="ECO:0000313" key="1">
    <source>
        <dbReference type="EMBL" id="AIE90106.1"/>
    </source>
</evidence>
<dbReference type="GeneID" id="19816572"/>
<name>A0A068NZ96_9CAUD</name>
<dbReference type="OrthoDB" id="21939at10239"/>
<protein>
    <submittedName>
        <fullName evidence="1">Uncharacterized protein</fullName>
    </submittedName>
</protein>
<gene>
    <name evidence="1" type="ORF">PaP1_gp158</name>
</gene>
<sequence>MIFDKYTISLDTFKDGTEEYVLFRKEDNGCLTYITSFATKYSAIDHAFFLEYNRYPSAYEEADLYNWVVMC</sequence>
<dbReference type="Proteomes" id="UP000008424">
    <property type="component" value="Segment"/>
</dbReference>
<evidence type="ECO:0000313" key="2">
    <source>
        <dbReference type="Proteomes" id="UP000008424"/>
    </source>
</evidence>
<organism evidence="1 2">
    <name type="scientific">Pseudomonas phage PaP1</name>
    <dbReference type="NCBI Taxonomy" id="685892"/>
    <lineage>
        <taxon>Viruses</taxon>
        <taxon>Duplodnaviria</taxon>
        <taxon>Heunggongvirae</taxon>
        <taxon>Uroviricota</taxon>
        <taxon>Caudoviricetes</taxon>
        <taxon>Vandenendeviridae</taxon>
        <taxon>Skurskavirinae</taxon>
        <taxon>Pakpunavirus</taxon>
        <taxon>Pakpunavirus PaP1</taxon>
    </lineage>
</organism>